<dbReference type="Pfam" id="PF14833">
    <property type="entry name" value="NAD_binding_11"/>
    <property type="match status" value="1"/>
</dbReference>
<dbReference type="AlphaFoldDB" id="A0A363UJZ6"/>
<dbReference type="RefSeq" id="WP_109720621.1">
    <property type="nucleotide sequence ID" value="NZ_QEQK01000009.1"/>
</dbReference>
<proteinExistence type="inferred from homology"/>
<dbReference type="GO" id="GO:0006574">
    <property type="term" value="P:L-valine catabolic process"/>
    <property type="evidence" value="ECO:0007669"/>
    <property type="project" value="UniProtKB-UniPathway"/>
</dbReference>
<dbReference type="NCBIfam" id="TIGR01692">
    <property type="entry name" value="HIBADH"/>
    <property type="match status" value="1"/>
</dbReference>
<evidence type="ECO:0000259" key="7">
    <source>
        <dbReference type="Pfam" id="PF03446"/>
    </source>
</evidence>
<dbReference type="InterPro" id="IPR036291">
    <property type="entry name" value="NAD(P)-bd_dom_sf"/>
</dbReference>
<feature type="domain" description="3-hydroxyisobutyrate dehydrogenase-like NAD-binding" evidence="8">
    <location>
        <begin position="165"/>
        <end position="290"/>
    </location>
</feature>
<dbReference type="OrthoDB" id="9786703at2"/>
<dbReference type="UniPathway" id="UPA00362"/>
<comment type="pathway">
    <text evidence="6">Amino-acid degradation; L-valine degradation.</text>
</comment>
<dbReference type="GO" id="GO:0050661">
    <property type="term" value="F:NADP binding"/>
    <property type="evidence" value="ECO:0007669"/>
    <property type="project" value="InterPro"/>
</dbReference>
<evidence type="ECO:0000256" key="1">
    <source>
        <dbReference type="ARBA" id="ARBA00009080"/>
    </source>
</evidence>
<reference evidence="9 10" key="1">
    <citation type="submission" date="2018-05" db="EMBL/GenBank/DDBJ databases">
        <title>Abyssibacter profundi OUC007T gen. nov., sp. nov, a marine bacterium isolated from seawater of the Mariana Trench.</title>
        <authorList>
            <person name="Zhou S."/>
        </authorList>
    </citation>
    <scope>NUCLEOTIDE SEQUENCE [LARGE SCALE GENOMIC DNA]</scope>
    <source>
        <strain evidence="9 10">OUC007</strain>
    </source>
</reference>
<evidence type="ECO:0000256" key="6">
    <source>
        <dbReference type="RuleBase" id="RU910714"/>
    </source>
</evidence>
<dbReference type="Gene3D" id="1.10.1040.10">
    <property type="entry name" value="N-(1-d-carboxylethyl)-l-norvaline Dehydrogenase, domain 2"/>
    <property type="match status" value="1"/>
</dbReference>
<dbReference type="InterPro" id="IPR008927">
    <property type="entry name" value="6-PGluconate_DH-like_C_sf"/>
</dbReference>
<keyword evidence="2 6" id="KW-0101">Branched-chain amino acid catabolism</keyword>
<keyword evidence="3 6" id="KW-0560">Oxidoreductase</keyword>
<dbReference type="SUPFAM" id="SSF48179">
    <property type="entry name" value="6-phosphogluconate dehydrogenase C-terminal domain-like"/>
    <property type="match status" value="1"/>
</dbReference>
<accession>A0A363UJZ6</accession>
<keyword evidence="10" id="KW-1185">Reference proteome</keyword>
<dbReference type="Gene3D" id="3.40.50.720">
    <property type="entry name" value="NAD(P)-binding Rossmann-like Domain"/>
    <property type="match status" value="1"/>
</dbReference>
<dbReference type="PROSITE" id="PS00895">
    <property type="entry name" value="3_HYDROXYISOBUT_DH"/>
    <property type="match status" value="1"/>
</dbReference>
<dbReference type="PIRSF" id="PIRSF000103">
    <property type="entry name" value="HIBADH"/>
    <property type="match status" value="1"/>
</dbReference>
<protein>
    <recommendedName>
        <fullName evidence="6">3-hydroxyisobutyrate dehydrogenase</fullName>
        <shortName evidence="6">HIBADH</shortName>
        <ecNumber evidence="6">1.1.1.31</ecNumber>
    </recommendedName>
</protein>
<dbReference type="GO" id="GO:0008442">
    <property type="term" value="F:3-hydroxyisobutyrate dehydrogenase activity"/>
    <property type="evidence" value="ECO:0007669"/>
    <property type="project" value="UniProtKB-EC"/>
</dbReference>
<evidence type="ECO:0000256" key="5">
    <source>
        <dbReference type="PIRSR" id="PIRSR000103-1"/>
    </source>
</evidence>
<dbReference type="EMBL" id="QEQK01000009">
    <property type="protein sequence ID" value="PWN55697.1"/>
    <property type="molecule type" value="Genomic_DNA"/>
</dbReference>
<dbReference type="GO" id="GO:0051287">
    <property type="term" value="F:NAD binding"/>
    <property type="evidence" value="ECO:0007669"/>
    <property type="project" value="InterPro"/>
</dbReference>
<dbReference type="InterPro" id="IPR013328">
    <property type="entry name" value="6PGD_dom2"/>
</dbReference>
<dbReference type="InterPro" id="IPR011548">
    <property type="entry name" value="HIBADH"/>
</dbReference>
<sequence length="308" mass="31528">MTRIAFIGLGNMGGPMAANLAQAGHDVQAFDLSETACAAARDAGCRVADSTAQAVEAAEVVVSMLPSGAIVESVYLGDDGLLARLPENTLIIDSSTIAADTARRVAQAAKHRGLRMIDAPVSGGVAAAAAGTLTFICGGSEADIDAARPVLGAMGKNVLRAGDSGAGQIAKICNNMLLAVHMIGTAEALALGETHGVDPSVLSEIMLASSGRNWSLEVYNPWPGVMENAPASKGYQGGFMVDLMHKDLGLALDAAQHEGASTPMGALARSLYALHRQAGHGRLDFSSIQSLLRAQTDADQSPGVDHST</sequence>
<evidence type="ECO:0000313" key="9">
    <source>
        <dbReference type="EMBL" id="PWN55697.1"/>
    </source>
</evidence>
<feature type="domain" description="6-phosphogluconate dehydrogenase NADP-binding" evidence="7">
    <location>
        <begin position="3"/>
        <end position="159"/>
    </location>
</feature>
<evidence type="ECO:0000256" key="3">
    <source>
        <dbReference type="ARBA" id="ARBA00023002"/>
    </source>
</evidence>
<evidence type="ECO:0000256" key="4">
    <source>
        <dbReference type="ARBA" id="ARBA00023027"/>
    </source>
</evidence>
<dbReference type="SUPFAM" id="SSF51735">
    <property type="entry name" value="NAD(P)-binding Rossmann-fold domains"/>
    <property type="match status" value="1"/>
</dbReference>
<dbReference type="PANTHER" id="PTHR22981:SF7">
    <property type="entry name" value="3-HYDROXYISOBUTYRATE DEHYDROGENASE, MITOCHONDRIAL"/>
    <property type="match status" value="1"/>
</dbReference>
<comment type="caution">
    <text evidence="9">The sequence shown here is derived from an EMBL/GenBank/DDBJ whole genome shotgun (WGS) entry which is preliminary data.</text>
</comment>
<dbReference type="Pfam" id="PF03446">
    <property type="entry name" value="NAD_binding_2"/>
    <property type="match status" value="1"/>
</dbReference>
<dbReference type="InterPro" id="IPR015815">
    <property type="entry name" value="HIBADH-related"/>
</dbReference>
<comment type="similarity">
    <text evidence="1 6">Belongs to the HIBADH-related family.</text>
</comment>
<evidence type="ECO:0000313" key="10">
    <source>
        <dbReference type="Proteomes" id="UP000251800"/>
    </source>
</evidence>
<dbReference type="FunFam" id="1.10.1040.10:FF:000006">
    <property type="entry name" value="3-hydroxyisobutyrate dehydrogenase"/>
    <property type="match status" value="1"/>
</dbReference>
<evidence type="ECO:0000259" key="8">
    <source>
        <dbReference type="Pfam" id="PF14833"/>
    </source>
</evidence>
<dbReference type="InterPro" id="IPR002204">
    <property type="entry name" value="3-OH-isobutyrate_DH-rel_CS"/>
</dbReference>
<dbReference type="Proteomes" id="UP000251800">
    <property type="component" value="Unassembled WGS sequence"/>
</dbReference>
<dbReference type="InterPro" id="IPR029154">
    <property type="entry name" value="HIBADH-like_NADP-bd"/>
</dbReference>
<name>A0A363UJZ6_9GAMM</name>
<evidence type="ECO:0000256" key="2">
    <source>
        <dbReference type="ARBA" id="ARBA00022456"/>
    </source>
</evidence>
<dbReference type="EC" id="1.1.1.31" evidence="6"/>
<keyword evidence="4 6" id="KW-0520">NAD</keyword>
<gene>
    <name evidence="9" type="primary">mmsB</name>
    <name evidence="9" type="ORF">DEH80_11370</name>
</gene>
<dbReference type="PANTHER" id="PTHR22981">
    <property type="entry name" value="3-HYDROXYISOBUTYRATE DEHYDROGENASE-RELATED"/>
    <property type="match status" value="1"/>
</dbReference>
<comment type="catalytic activity">
    <reaction evidence="6">
        <text>3-hydroxy-2-methylpropanoate + NAD(+) = 2-methyl-3-oxopropanoate + NADH + H(+)</text>
        <dbReference type="Rhea" id="RHEA:17681"/>
        <dbReference type="ChEBI" id="CHEBI:11805"/>
        <dbReference type="ChEBI" id="CHEBI:15378"/>
        <dbReference type="ChEBI" id="CHEBI:57540"/>
        <dbReference type="ChEBI" id="CHEBI:57700"/>
        <dbReference type="ChEBI" id="CHEBI:57945"/>
        <dbReference type="EC" id="1.1.1.31"/>
    </reaction>
</comment>
<organism evidence="9 10">
    <name type="scientific">Abyssibacter profundi</name>
    <dbReference type="NCBI Taxonomy" id="2182787"/>
    <lineage>
        <taxon>Bacteria</taxon>
        <taxon>Pseudomonadati</taxon>
        <taxon>Pseudomonadota</taxon>
        <taxon>Gammaproteobacteria</taxon>
        <taxon>Chromatiales</taxon>
        <taxon>Oceanococcaceae</taxon>
        <taxon>Abyssibacter</taxon>
    </lineage>
</organism>
<dbReference type="InterPro" id="IPR006115">
    <property type="entry name" value="6PGDH_NADP-bd"/>
</dbReference>
<feature type="active site" evidence="5">
    <location>
        <position position="171"/>
    </location>
</feature>